<feature type="signal peptide" evidence="2">
    <location>
        <begin position="1"/>
        <end position="25"/>
    </location>
</feature>
<proteinExistence type="predicted"/>
<keyword evidence="2" id="KW-0732">Signal</keyword>
<sequence>MKYLRLLPISVATTLAFLGAGNAQAQSSTITVSGVKYTFCGSENDNCTFSGKGSVVFGSVPPNSPTTMLTSPRTFTNGVGCYVGAVSQTDPAYGYGKSCWVSLASTTKPVTTPPATTTPVTTPPATTTPVTTPPATTTPVTTPPATTTPVTTPPATTTPVTTPPATTPPATTPPATTPTPAASAISCGSPTQTAGGSTNGLISADTLTTDGMRIFPNNTAFSVAVTTNAPNADTVIWSIADANGAIKTQGSFAVKSGAQTATMSCKSTWSGYGSITATLQSNGGTLPNLGTRPMGIATFGVLPNLASVLGTVTYAHQDQHRFGMQGFNDNINALHDLGISWTIDDREVSAMEPNGPNTYTPSVSDLDPFYKQNPDQMRIVRLDGLPAWDSKSGQFNDMAYAPSNMTEFQNYMGRVGTDTSLIRAANYPNQQSNYYQVTWEPGWMDSNANFVAMYKAAYQGLHSTDPNAVVMGPTNPFPANCPTACTGGYLQTYGAMGLWNYVDAISTHGYWNAGTYPAHPPELQDSDPNPANQANALDNQVTQLRAIMQAGKPNMKLFATEAGTSYDPGINYGPTSPSQNQLFAQAAVGVRSHIIMLGGGAQVTTLFYGSDYPGEVGYGTFFDLNDAQGAYGASNLSPKPEALAFATMTRALDGTNTLGRVTGTPAGTFAYAFQQLGNGKVVTALWAHSNAQWPASGGLYSQTYSTTYSLQVDAAGASGNVTEIDGYGNVSTLPYTNGKVTLTLTEVPQYIVSSNATVAKANSTVPVGYTGQ</sequence>
<evidence type="ECO:0000313" key="3">
    <source>
        <dbReference type="EMBL" id="SAL19352.1"/>
    </source>
</evidence>
<feature type="compositionally biased region" description="Pro residues" evidence="1">
    <location>
        <begin position="161"/>
        <end position="177"/>
    </location>
</feature>
<dbReference type="SUPFAM" id="SSF51445">
    <property type="entry name" value="(Trans)glycosidases"/>
    <property type="match status" value="1"/>
</dbReference>
<feature type="compositionally biased region" description="Low complexity" evidence="1">
    <location>
        <begin position="108"/>
        <end position="160"/>
    </location>
</feature>
<evidence type="ECO:0000256" key="2">
    <source>
        <dbReference type="SAM" id="SignalP"/>
    </source>
</evidence>
<dbReference type="InterPro" id="IPR017853">
    <property type="entry name" value="GH"/>
</dbReference>
<evidence type="ECO:0008006" key="5">
    <source>
        <dbReference type="Google" id="ProtNLM"/>
    </source>
</evidence>
<organism evidence="3 4">
    <name type="scientific">Caballeronia udeis</name>
    <dbReference type="NCBI Taxonomy" id="1232866"/>
    <lineage>
        <taxon>Bacteria</taxon>
        <taxon>Pseudomonadati</taxon>
        <taxon>Pseudomonadota</taxon>
        <taxon>Betaproteobacteria</taxon>
        <taxon>Burkholderiales</taxon>
        <taxon>Burkholderiaceae</taxon>
        <taxon>Caballeronia</taxon>
    </lineage>
</organism>
<gene>
    <name evidence="3" type="ORF">AWB69_01190</name>
</gene>
<dbReference type="EMBL" id="FCOK02000005">
    <property type="protein sequence ID" value="SAL19352.1"/>
    <property type="molecule type" value="Genomic_DNA"/>
</dbReference>
<feature type="compositionally biased region" description="Polar residues" evidence="1">
    <location>
        <begin position="186"/>
        <end position="199"/>
    </location>
</feature>
<reference evidence="3 4" key="1">
    <citation type="submission" date="2016-01" db="EMBL/GenBank/DDBJ databases">
        <authorList>
            <person name="Oliw E.H."/>
        </authorList>
    </citation>
    <scope>NUCLEOTIDE SEQUENCE [LARGE SCALE GENOMIC DNA]</scope>
    <source>
        <strain evidence="3">LMG 27134</strain>
    </source>
</reference>
<dbReference type="Gene3D" id="3.20.20.80">
    <property type="entry name" value="Glycosidases"/>
    <property type="match status" value="1"/>
</dbReference>
<dbReference type="AlphaFoldDB" id="A0A158FHJ6"/>
<name>A0A158FHJ6_9BURK</name>
<feature type="chain" id="PRO_5008501503" description="Serine/threonine protein kinase" evidence="2">
    <location>
        <begin position="26"/>
        <end position="772"/>
    </location>
</feature>
<protein>
    <recommendedName>
        <fullName evidence="5">Serine/threonine protein kinase</fullName>
    </recommendedName>
</protein>
<evidence type="ECO:0000256" key="1">
    <source>
        <dbReference type="SAM" id="MobiDB-lite"/>
    </source>
</evidence>
<feature type="region of interest" description="Disordered" evidence="1">
    <location>
        <begin position="108"/>
        <end position="199"/>
    </location>
</feature>
<evidence type="ECO:0000313" key="4">
    <source>
        <dbReference type="Proteomes" id="UP000054683"/>
    </source>
</evidence>
<accession>A0A158FHJ6</accession>
<dbReference type="Proteomes" id="UP000054683">
    <property type="component" value="Unassembled WGS sequence"/>
</dbReference>